<protein>
    <submittedName>
        <fullName evidence="1">Uncharacterized protein</fullName>
    </submittedName>
</protein>
<sequence length="98" mass="11312">MTFSLPGSREIEFLQRFSERLTRCELNIKMFQTFGDPPHKLIHRPHLNLPALTQEGKILQSNATKFSEQIMYPPGFEPGTFRVLGGCDNHYTMGTQER</sequence>
<proteinExistence type="predicted"/>
<dbReference type="Proteomes" id="UP000887159">
    <property type="component" value="Unassembled WGS sequence"/>
</dbReference>
<dbReference type="AlphaFoldDB" id="A0A8X6VP36"/>
<dbReference type="EMBL" id="BMAU01021335">
    <property type="protein sequence ID" value="GFY15743.1"/>
    <property type="molecule type" value="Genomic_DNA"/>
</dbReference>
<gene>
    <name evidence="1" type="ORF">TNCV_1283881</name>
</gene>
<comment type="caution">
    <text evidence="1">The sequence shown here is derived from an EMBL/GenBank/DDBJ whole genome shotgun (WGS) entry which is preliminary data.</text>
</comment>
<keyword evidence="2" id="KW-1185">Reference proteome</keyword>
<evidence type="ECO:0000313" key="2">
    <source>
        <dbReference type="Proteomes" id="UP000887159"/>
    </source>
</evidence>
<evidence type="ECO:0000313" key="1">
    <source>
        <dbReference type="EMBL" id="GFY15743.1"/>
    </source>
</evidence>
<name>A0A8X6VP36_TRICX</name>
<reference evidence="1" key="1">
    <citation type="submission" date="2020-08" db="EMBL/GenBank/DDBJ databases">
        <title>Multicomponent nature underlies the extraordinary mechanical properties of spider dragline silk.</title>
        <authorList>
            <person name="Kono N."/>
            <person name="Nakamura H."/>
            <person name="Mori M."/>
            <person name="Yoshida Y."/>
            <person name="Ohtoshi R."/>
            <person name="Malay A.D."/>
            <person name="Moran D.A.P."/>
            <person name="Tomita M."/>
            <person name="Numata K."/>
            <person name="Arakawa K."/>
        </authorList>
    </citation>
    <scope>NUCLEOTIDE SEQUENCE</scope>
</reference>
<organism evidence="1 2">
    <name type="scientific">Trichonephila clavipes</name>
    <name type="common">Golden silk orbweaver</name>
    <name type="synonym">Nephila clavipes</name>
    <dbReference type="NCBI Taxonomy" id="2585209"/>
    <lineage>
        <taxon>Eukaryota</taxon>
        <taxon>Metazoa</taxon>
        <taxon>Ecdysozoa</taxon>
        <taxon>Arthropoda</taxon>
        <taxon>Chelicerata</taxon>
        <taxon>Arachnida</taxon>
        <taxon>Araneae</taxon>
        <taxon>Araneomorphae</taxon>
        <taxon>Entelegynae</taxon>
        <taxon>Araneoidea</taxon>
        <taxon>Nephilidae</taxon>
        <taxon>Trichonephila</taxon>
    </lineage>
</organism>
<accession>A0A8X6VP36</accession>